<protein>
    <submittedName>
        <fullName evidence="2">Uncharacterized protein</fullName>
    </submittedName>
</protein>
<dbReference type="Proteomes" id="UP000502498">
    <property type="component" value="Chromosome"/>
</dbReference>
<feature type="transmembrane region" description="Helical" evidence="1">
    <location>
        <begin position="141"/>
        <end position="161"/>
    </location>
</feature>
<dbReference type="RefSeq" id="WP_172990904.1">
    <property type="nucleotide sequence ID" value="NZ_CP054038.1"/>
</dbReference>
<dbReference type="EMBL" id="CP054038">
    <property type="protein sequence ID" value="QKJ20479.1"/>
    <property type="molecule type" value="Genomic_DNA"/>
</dbReference>
<evidence type="ECO:0000313" key="2">
    <source>
        <dbReference type="EMBL" id="QKJ20479.1"/>
    </source>
</evidence>
<feature type="transmembrane region" description="Helical" evidence="1">
    <location>
        <begin position="68"/>
        <end position="85"/>
    </location>
</feature>
<proteinExistence type="predicted"/>
<dbReference type="AlphaFoldDB" id="A0A7D4Q9C0"/>
<evidence type="ECO:0000256" key="1">
    <source>
        <dbReference type="SAM" id="Phobius"/>
    </source>
</evidence>
<gene>
    <name evidence="2" type="ORF">HQM25_14690</name>
</gene>
<name>A0A7D4Q9C0_9MICO</name>
<keyword evidence="1" id="KW-0812">Transmembrane</keyword>
<organism evidence="2 3">
    <name type="scientific">Microbacterium hominis</name>
    <dbReference type="NCBI Taxonomy" id="162426"/>
    <lineage>
        <taxon>Bacteria</taxon>
        <taxon>Bacillati</taxon>
        <taxon>Actinomycetota</taxon>
        <taxon>Actinomycetes</taxon>
        <taxon>Micrococcales</taxon>
        <taxon>Microbacteriaceae</taxon>
        <taxon>Microbacterium</taxon>
    </lineage>
</organism>
<keyword evidence="1" id="KW-1133">Transmembrane helix</keyword>
<feature type="transmembrane region" description="Helical" evidence="1">
    <location>
        <begin position="101"/>
        <end position="121"/>
    </location>
</feature>
<reference evidence="2 3" key="1">
    <citation type="submission" date="2020-05" db="EMBL/GenBank/DDBJ databases">
        <title>Strain PA2F3 complete genome.</title>
        <authorList>
            <person name="Kim Y.-S."/>
            <person name="Kim S.-J."/>
            <person name="Jung H.-k."/>
            <person name="Kim S.-E."/>
            <person name="Kim K.-H."/>
        </authorList>
    </citation>
    <scope>NUCLEOTIDE SEQUENCE [LARGE SCALE GENOMIC DNA]</scope>
    <source>
        <strain evidence="2 3">PA2F3</strain>
    </source>
</reference>
<sequence length="186" mass="19157">MSAGGDGPPAEAHIDIALTLHAGALVPTAIGTCCLAADRRRVRLPELAASLLMLLAMLDVWLTGWVAGVYWAAALIGGALALAAWRRPRRRLAGDRGERPMLAHTTIGMIAMAMLLVTMVAAHPESAGSHAHAHGGVPIDALVLAGCAAYAVSSAVLAARMTRRGERAQVLTMGIAVLMMAAATLA</sequence>
<accession>A0A7D4Q9C0</accession>
<keyword evidence="1" id="KW-0472">Membrane</keyword>
<evidence type="ECO:0000313" key="3">
    <source>
        <dbReference type="Proteomes" id="UP000502498"/>
    </source>
</evidence>